<evidence type="ECO:0000313" key="9">
    <source>
        <dbReference type="Proteomes" id="UP000001635"/>
    </source>
</evidence>
<accession>G0IWR5</accession>
<dbReference type="InterPro" id="IPR005229">
    <property type="entry name" value="YicC/YloC-like"/>
</dbReference>
<dbReference type="PANTHER" id="PTHR30636:SF3">
    <property type="entry name" value="UPF0701 PROTEIN YICC"/>
    <property type="match status" value="1"/>
</dbReference>
<dbReference type="NCBIfam" id="TIGR00255">
    <property type="entry name" value="YicC/YloC family endoribonuclease"/>
    <property type="match status" value="1"/>
</dbReference>
<dbReference type="Pfam" id="PF08340">
    <property type="entry name" value="YicC-like_C"/>
    <property type="match status" value="1"/>
</dbReference>
<dbReference type="KEGG" id="cmr:Cycma_0479"/>
<evidence type="ECO:0000259" key="7">
    <source>
        <dbReference type="Pfam" id="PF08340"/>
    </source>
</evidence>
<dbReference type="InterPro" id="IPR013527">
    <property type="entry name" value="YicC-like_N"/>
</dbReference>
<comment type="cofactor">
    <cofactor evidence="1">
        <name>a divalent metal cation</name>
        <dbReference type="ChEBI" id="CHEBI:60240"/>
    </cofactor>
</comment>
<evidence type="ECO:0000256" key="2">
    <source>
        <dbReference type="ARBA" id="ARBA00022722"/>
    </source>
</evidence>
<dbReference type="GO" id="GO:0004521">
    <property type="term" value="F:RNA endonuclease activity"/>
    <property type="evidence" value="ECO:0007669"/>
    <property type="project" value="InterPro"/>
</dbReference>
<dbReference type="Proteomes" id="UP000001635">
    <property type="component" value="Chromosome"/>
</dbReference>
<keyword evidence="2" id="KW-0540">Nuclease</keyword>
<dbReference type="Pfam" id="PF03755">
    <property type="entry name" value="YicC-like_N"/>
    <property type="match status" value="1"/>
</dbReference>
<name>G0IWR5_CYCMS</name>
<organism evidence="8 9">
    <name type="scientific">Cyclobacterium marinum (strain ATCC 25205 / DSM 745 / LMG 13164 / NCIMB 1802)</name>
    <name type="common">Flectobacillus marinus</name>
    <dbReference type="NCBI Taxonomy" id="880070"/>
    <lineage>
        <taxon>Bacteria</taxon>
        <taxon>Pseudomonadati</taxon>
        <taxon>Bacteroidota</taxon>
        <taxon>Cytophagia</taxon>
        <taxon>Cytophagales</taxon>
        <taxon>Cyclobacteriaceae</taxon>
        <taxon>Cyclobacterium</taxon>
    </lineage>
</organism>
<proteinExistence type="inferred from homology"/>
<dbReference type="EMBL" id="CP002955">
    <property type="protein sequence ID" value="AEL24257.1"/>
    <property type="molecule type" value="Genomic_DNA"/>
</dbReference>
<dbReference type="AlphaFoldDB" id="G0IWR5"/>
<dbReference type="GO" id="GO:0016787">
    <property type="term" value="F:hydrolase activity"/>
    <property type="evidence" value="ECO:0007669"/>
    <property type="project" value="UniProtKB-KW"/>
</dbReference>
<evidence type="ECO:0000256" key="1">
    <source>
        <dbReference type="ARBA" id="ARBA00001968"/>
    </source>
</evidence>
<dbReference type="HOGENOM" id="CLU_076609_1_0_10"/>
<dbReference type="PANTHER" id="PTHR30636">
    <property type="entry name" value="UPF0701 PROTEIN YICC"/>
    <property type="match status" value="1"/>
</dbReference>
<dbReference type="STRING" id="880070.Cycma_0479"/>
<gene>
    <name evidence="8" type="ordered locus">Cycma_0479</name>
</gene>
<comment type="similarity">
    <text evidence="5">Belongs to the YicC/YloC family.</text>
</comment>
<feature type="domain" description="Endoribonuclease YicC-like C-terminal" evidence="7">
    <location>
        <begin position="170"/>
        <end position="287"/>
    </location>
</feature>
<evidence type="ECO:0000259" key="6">
    <source>
        <dbReference type="Pfam" id="PF03755"/>
    </source>
</evidence>
<evidence type="ECO:0008006" key="10">
    <source>
        <dbReference type="Google" id="ProtNLM"/>
    </source>
</evidence>
<keyword evidence="3" id="KW-0255">Endonuclease</keyword>
<dbReference type="eggNOG" id="COG1561">
    <property type="taxonomic scope" value="Bacteria"/>
</dbReference>
<evidence type="ECO:0000256" key="5">
    <source>
        <dbReference type="ARBA" id="ARBA00035648"/>
    </source>
</evidence>
<evidence type="ECO:0000256" key="3">
    <source>
        <dbReference type="ARBA" id="ARBA00022759"/>
    </source>
</evidence>
<keyword evidence="4" id="KW-0378">Hydrolase</keyword>
<feature type="domain" description="Endoribonuclease YicC-like N-terminal" evidence="6">
    <location>
        <begin position="1"/>
        <end position="152"/>
    </location>
</feature>
<keyword evidence="9" id="KW-1185">Reference proteome</keyword>
<evidence type="ECO:0000256" key="4">
    <source>
        <dbReference type="ARBA" id="ARBA00022801"/>
    </source>
</evidence>
<reference evidence="9" key="1">
    <citation type="submission" date="2011-07" db="EMBL/GenBank/DDBJ databases">
        <title>The complete genome of Cyclobacterium marinum DSM 745.</title>
        <authorList>
            <person name="Lucas S."/>
            <person name="Han J."/>
            <person name="Lapidus A."/>
            <person name="Bruce D."/>
            <person name="Goodwin L."/>
            <person name="Pitluck S."/>
            <person name="Peters L."/>
            <person name="Kyrpides N."/>
            <person name="Mavromatis K."/>
            <person name="Ivanova N."/>
            <person name="Ovchinnikova G."/>
            <person name="Chertkov O."/>
            <person name="Detter J.C."/>
            <person name="Tapia R."/>
            <person name="Han C."/>
            <person name="Land M."/>
            <person name="Hauser L."/>
            <person name="Markowitz V."/>
            <person name="Cheng J.-F."/>
            <person name="Hugenholtz P."/>
            <person name="Woyke T."/>
            <person name="Wu D."/>
            <person name="Tindall B."/>
            <person name="Schuetze A."/>
            <person name="Brambilla E."/>
            <person name="Klenk H.-P."/>
            <person name="Eisen J.A."/>
        </authorList>
    </citation>
    <scope>NUCLEOTIDE SEQUENCE [LARGE SCALE GENOMIC DNA]</scope>
    <source>
        <strain evidence="9">ATCC 25205 / DSM 745 / LMG 13164 / NCIMB 1802</strain>
    </source>
</reference>
<evidence type="ECO:0000313" key="8">
    <source>
        <dbReference type="EMBL" id="AEL24257.1"/>
    </source>
</evidence>
<protein>
    <recommendedName>
        <fullName evidence="10">YicC-like domain-containing protein</fullName>
    </recommendedName>
</protein>
<sequence>MTGFGLAVYEDDNYTVQVEVKTLNSKFLDLNFRASKQFSEKETEVKSAVSGILERGKVNVSIEFNSKKEDDLPIVIQEELFQKYFQKYSEMAAMVNGTTDDVFKLALQSPGVSTVNVEKTDYNEGWKVILPVLNEALKDCDQFRINEGAVLMEKFQDSLNIITDNLHSIKALVPVRKNRLIEKIRNNFSEWVKDQDFDKNRFEQELIYYFEKLDITEEIVRLEAHLNLFAEVLKSQKSEGKKMGFVSQEMGREINTIGSKANDSSIQHHVINMKDELEKIKEQALNII</sequence>
<dbReference type="InterPro" id="IPR013551">
    <property type="entry name" value="YicC-like_C"/>
</dbReference>